<feature type="domain" description="TonB-dependent receptor plug" evidence="9">
    <location>
        <begin position="113"/>
        <end position="218"/>
    </location>
</feature>
<dbReference type="InterPro" id="IPR036942">
    <property type="entry name" value="Beta-barrel_TonB_sf"/>
</dbReference>
<dbReference type="AlphaFoldDB" id="A0A1V9FCJ3"/>
<proteinExistence type="inferred from homology"/>
<dbReference type="InterPro" id="IPR039426">
    <property type="entry name" value="TonB-dep_rcpt-like"/>
</dbReference>
<evidence type="ECO:0000256" key="8">
    <source>
        <dbReference type="SAM" id="SignalP"/>
    </source>
</evidence>
<evidence type="ECO:0000259" key="9">
    <source>
        <dbReference type="Pfam" id="PF07715"/>
    </source>
</evidence>
<evidence type="ECO:0000256" key="4">
    <source>
        <dbReference type="ARBA" id="ARBA00022692"/>
    </source>
</evidence>
<comment type="subcellular location">
    <subcellularLocation>
        <location evidence="1 7">Cell outer membrane</location>
        <topology evidence="1 7">Multi-pass membrane protein</topology>
    </subcellularLocation>
</comment>
<keyword evidence="4 7" id="KW-0812">Transmembrane</keyword>
<keyword evidence="3 7" id="KW-1134">Transmembrane beta strand</keyword>
<evidence type="ECO:0000256" key="5">
    <source>
        <dbReference type="ARBA" id="ARBA00023136"/>
    </source>
</evidence>
<dbReference type="PROSITE" id="PS52016">
    <property type="entry name" value="TONB_DEPENDENT_REC_3"/>
    <property type="match status" value="1"/>
</dbReference>
<dbReference type="Pfam" id="PF07715">
    <property type="entry name" value="Plug"/>
    <property type="match status" value="1"/>
</dbReference>
<dbReference type="STRING" id="354355.SAMN05660816_06546"/>
<evidence type="ECO:0000256" key="6">
    <source>
        <dbReference type="ARBA" id="ARBA00023237"/>
    </source>
</evidence>
<dbReference type="Pfam" id="PF13715">
    <property type="entry name" value="CarbopepD_reg_2"/>
    <property type="match status" value="1"/>
</dbReference>
<keyword evidence="11" id="KW-1185">Reference proteome</keyword>
<dbReference type="OrthoDB" id="9768177at2"/>
<organism evidence="10 11">
    <name type="scientific">Niastella yeongjuensis</name>
    <dbReference type="NCBI Taxonomy" id="354355"/>
    <lineage>
        <taxon>Bacteria</taxon>
        <taxon>Pseudomonadati</taxon>
        <taxon>Bacteroidota</taxon>
        <taxon>Chitinophagia</taxon>
        <taxon>Chitinophagales</taxon>
        <taxon>Chitinophagaceae</taxon>
        <taxon>Niastella</taxon>
    </lineage>
</organism>
<evidence type="ECO:0000313" key="11">
    <source>
        <dbReference type="Proteomes" id="UP000192610"/>
    </source>
</evidence>
<name>A0A1V9FCJ3_9BACT</name>
<evidence type="ECO:0000313" key="10">
    <source>
        <dbReference type="EMBL" id="OQP56094.1"/>
    </source>
</evidence>
<dbReference type="SUPFAM" id="SSF56935">
    <property type="entry name" value="Porins"/>
    <property type="match status" value="1"/>
</dbReference>
<dbReference type="NCBIfam" id="TIGR04056">
    <property type="entry name" value="OMP_RagA_SusC"/>
    <property type="match status" value="1"/>
</dbReference>
<dbReference type="GO" id="GO:0009279">
    <property type="term" value="C:cell outer membrane"/>
    <property type="evidence" value="ECO:0007669"/>
    <property type="project" value="UniProtKB-SubCell"/>
</dbReference>
<dbReference type="InterPro" id="IPR012910">
    <property type="entry name" value="Plug_dom"/>
</dbReference>
<dbReference type="Proteomes" id="UP000192610">
    <property type="component" value="Unassembled WGS sequence"/>
</dbReference>
<dbReference type="InterPro" id="IPR008969">
    <property type="entry name" value="CarboxyPept-like_regulatory"/>
</dbReference>
<evidence type="ECO:0000256" key="3">
    <source>
        <dbReference type="ARBA" id="ARBA00022452"/>
    </source>
</evidence>
<feature type="signal peptide" evidence="8">
    <location>
        <begin position="1"/>
        <end position="19"/>
    </location>
</feature>
<dbReference type="EMBL" id="LVXG01000002">
    <property type="protein sequence ID" value="OQP56094.1"/>
    <property type="molecule type" value="Genomic_DNA"/>
</dbReference>
<sequence length="1061" mass="117867">MRKLLALLLLPCMLTTAYAQTKTVSGKITDATGTPLQSISITIKGTSSGTTSGTDGSFRLTVPENATLVFSGVGYEPTEMSVRNRTAFDIQLTPEVKSLSEIVVTGTGVATEKKKLSIDVASVGNKDMAKSAILSIDQALIGKVAGANIQSLSGEPGQKPNIILRGINSLGSTNPIILVDGVQVTDINGLDVSNVEKVEVAKGPSAGMLYGAQGANGVIQIFTKKGSRNKPLAITLNSKVSIDNVILGEDKTLSAKLHHFQQDANGNILDRNGDVLQPDSNGMWPEPAEEDFNTDFNLKNNKTYPSTLPLYDHLEQAYQTATSTINSLGISGGGNKTDYSFTLSHIDQENVLNNHLRRTNLSANLGFELFKGFTARNSTQLILQDENLLSGTYNVTSRMLFNVDDLFKGTNNNRFEMINSYPWIDFTAKYPGTDLVVVRPRDENQLNVLSEPDWHSRYSKDNRVINNSNLNYKFPRFVELDFKYGIELWNSEFQDLYKNQESSPQVDLGYWGNTALGSVRDDHAKSTYQNALSSVYVRLDFNKDFKLNVPITTTTQFSYDWRKLEYNSFFSQGVNLPQYPPANITAAGVKTSGDGSLEYITFGYLINQTIDFGNLFGATGGLRSDYNSQFGDQKSPFTFGRATAYFRPSELLKINVLNDWKVRAAYGAAGIPPNEFDGNYYSRQTTLSSQQLGSGVGLYLPNIPGNPRLQVQEVKEMELGTDVTLLPGTKDWFNRISLSFTYWKKNNNNNIQYVDQPASSGFQQTVENLIDLTVKGADISLDANMYTSKKVDWTLAVRFGTFKTKVDRVANGRDFVNGLFIVKEGESLGNFYTSNPLTSINQTRQSDKSRYIPEADASQYEIANGVVVNKTTKRAVLTDANDQYITGNAYPDFTMSFTNNITLFQKLSISMQWDWSHGNDIYNLTRQWMYRDRLHKDFDKSLTINGETGSFVNFYNSMYNSVQRTGWFVEDGSYWRMRDLTLIYQLGDLIKDKASWVKGIALTVSGRNLLTITDYTGLDPEATSAQDSQGNRSVGAGSNIGADYFSVPNLRSFQFGINLQF</sequence>
<keyword evidence="8" id="KW-0732">Signal</keyword>
<accession>A0A1V9FCJ3</accession>
<dbReference type="Gene3D" id="2.170.130.10">
    <property type="entry name" value="TonB-dependent receptor, plug domain"/>
    <property type="match status" value="1"/>
</dbReference>
<dbReference type="Gene3D" id="2.60.40.1120">
    <property type="entry name" value="Carboxypeptidase-like, regulatory domain"/>
    <property type="match status" value="1"/>
</dbReference>
<comment type="caution">
    <text evidence="10">The sequence shown here is derived from an EMBL/GenBank/DDBJ whole genome shotgun (WGS) entry which is preliminary data.</text>
</comment>
<dbReference type="InterPro" id="IPR023996">
    <property type="entry name" value="TonB-dep_OMP_SusC/RagA"/>
</dbReference>
<keyword evidence="5 7" id="KW-0472">Membrane</keyword>
<dbReference type="SUPFAM" id="SSF49464">
    <property type="entry name" value="Carboxypeptidase regulatory domain-like"/>
    <property type="match status" value="1"/>
</dbReference>
<evidence type="ECO:0000256" key="2">
    <source>
        <dbReference type="ARBA" id="ARBA00022448"/>
    </source>
</evidence>
<evidence type="ECO:0000256" key="7">
    <source>
        <dbReference type="PROSITE-ProRule" id="PRU01360"/>
    </source>
</evidence>
<evidence type="ECO:0000256" key="1">
    <source>
        <dbReference type="ARBA" id="ARBA00004571"/>
    </source>
</evidence>
<keyword evidence="6 7" id="KW-0998">Cell outer membrane</keyword>
<dbReference type="InterPro" id="IPR037066">
    <property type="entry name" value="Plug_dom_sf"/>
</dbReference>
<keyword evidence="2 7" id="KW-0813">Transport</keyword>
<gene>
    <name evidence="10" type="ORF">A4H97_20010</name>
</gene>
<protein>
    <recommendedName>
        <fullName evidence="9">TonB-dependent receptor plug domain-containing protein</fullName>
    </recommendedName>
</protein>
<dbReference type="RefSeq" id="WP_090519719.1">
    <property type="nucleotide sequence ID" value="NZ_FOCZ01000022.1"/>
</dbReference>
<comment type="similarity">
    <text evidence="7">Belongs to the TonB-dependent receptor family.</text>
</comment>
<feature type="chain" id="PRO_5010746252" description="TonB-dependent receptor plug domain-containing protein" evidence="8">
    <location>
        <begin position="20"/>
        <end position="1061"/>
    </location>
</feature>
<reference evidence="11" key="1">
    <citation type="submission" date="2016-04" db="EMBL/GenBank/DDBJ databases">
        <authorList>
            <person name="Chen L."/>
            <person name="Zhuang W."/>
            <person name="Wang G."/>
        </authorList>
    </citation>
    <scope>NUCLEOTIDE SEQUENCE [LARGE SCALE GENOMIC DNA]</scope>
    <source>
        <strain evidence="11">17621</strain>
    </source>
</reference>
<dbReference type="Gene3D" id="2.40.170.20">
    <property type="entry name" value="TonB-dependent receptor, beta-barrel domain"/>
    <property type="match status" value="1"/>
</dbReference>